<feature type="compositionally biased region" description="Basic and acidic residues" evidence="1">
    <location>
        <begin position="19"/>
        <end position="36"/>
    </location>
</feature>
<dbReference type="EMBL" id="QXGC01000875">
    <property type="protein sequence ID" value="KAE9218014.1"/>
    <property type="molecule type" value="Genomic_DNA"/>
</dbReference>
<reference evidence="4 5" key="1">
    <citation type="submission" date="2018-09" db="EMBL/GenBank/DDBJ databases">
        <title>Genomic investigation of the strawberry pathogen Phytophthora fragariae indicates pathogenicity is determined by transcriptional variation in three key races.</title>
        <authorList>
            <person name="Adams T.M."/>
            <person name="Armitage A.D."/>
            <person name="Sobczyk M.K."/>
            <person name="Bates H.J."/>
            <person name="Dunwell J.M."/>
            <person name="Nellist C.F."/>
            <person name="Harrison R.J."/>
        </authorList>
    </citation>
    <scope>NUCLEOTIDE SEQUENCE [LARGE SCALE GENOMIC DNA]</scope>
    <source>
        <strain evidence="4 5">BC-23</strain>
    </source>
</reference>
<dbReference type="AlphaFoldDB" id="A0A6G0NQL2"/>
<name>A0A6G0NQL2_9STRA</name>
<comment type="caution">
    <text evidence="4">The sequence shown here is derived from an EMBL/GenBank/DDBJ whole genome shotgun (WGS) entry which is preliminary data.</text>
</comment>
<evidence type="ECO:0000256" key="1">
    <source>
        <dbReference type="SAM" id="MobiDB-lite"/>
    </source>
</evidence>
<dbReference type="Pfam" id="PF13843">
    <property type="entry name" value="DDE_Tnp_1_7"/>
    <property type="match status" value="1"/>
</dbReference>
<feature type="region of interest" description="Disordered" evidence="1">
    <location>
        <begin position="635"/>
        <end position="674"/>
    </location>
</feature>
<feature type="region of interest" description="Disordered" evidence="1">
    <location>
        <begin position="79"/>
        <end position="121"/>
    </location>
</feature>
<dbReference type="PANTHER" id="PTHR46599">
    <property type="entry name" value="PIGGYBAC TRANSPOSABLE ELEMENT-DERIVED PROTEIN 4"/>
    <property type="match status" value="1"/>
</dbReference>
<feature type="compositionally biased region" description="Basic and acidic residues" evidence="1">
    <location>
        <begin position="652"/>
        <end position="662"/>
    </location>
</feature>
<accession>A0A6G0NQL2</accession>
<gene>
    <name evidence="4" type="ORF">PF004_g13984</name>
</gene>
<dbReference type="PANTHER" id="PTHR46599:SF3">
    <property type="entry name" value="PIGGYBAC TRANSPOSABLE ELEMENT-DERIVED PROTEIN 4"/>
    <property type="match status" value="1"/>
</dbReference>
<feature type="transmembrane region" description="Helical" evidence="2">
    <location>
        <begin position="570"/>
        <end position="590"/>
    </location>
</feature>
<proteinExistence type="predicted"/>
<feature type="domain" description="PiggyBac transposable element-derived protein" evidence="3">
    <location>
        <begin position="178"/>
        <end position="584"/>
    </location>
</feature>
<evidence type="ECO:0000313" key="5">
    <source>
        <dbReference type="Proteomes" id="UP000476176"/>
    </source>
</evidence>
<evidence type="ECO:0000259" key="3">
    <source>
        <dbReference type="Pfam" id="PF13843"/>
    </source>
</evidence>
<evidence type="ECO:0000256" key="2">
    <source>
        <dbReference type="SAM" id="Phobius"/>
    </source>
</evidence>
<dbReference type="InterPro" id="IPR029526">
    <property type="entry name" value="PGBD"/>
</dbReference>
<protein>
    <recommendedName>
        <fullName evidence="3">PiggyBac transposable element-derived protein domain-containing protein</fullName>
    </recommendedName>
</protein>
<dbReference type="Proteomes" id="UP000476176">
    <property type="component" value="Unassembled WGS sequence"/>
</dbReference>
<feature type="region of interest" description="Disordered" evidence="1">
    <location>
        <begin position="1"/>
        <end position="60"/>
    </location>
</feature>
<keyword evidence="2" id="KW-0812">Transmembrane</keyword>
<feature type="compositionally biased region" description="Acidic residues" evidence="1">
    <location>
        <begin position="85"/>
        <end position="121"/>
    </location>
</feature>
<evidence type="ECO:0000313" key="4">
    <source>
        <dbReference type="EMBL" id="KAE9218014.1"/>
    </source>
</evidence>
<keyword evidence="2" id="KW-1133">Transmembrane helix</keyword>
<organism evidence="4 5">
    <name type="scientific">Phytophthora fragariae</name>
    <dbReference type="NCBI Taxonomy" id="53985"/>
    <lineage>
        <taxon>Eukaryota</taxon>
        <taxon>Sar</taxon>
        <taxon>Stramenopiles</taxon>
        <taxon>Oomycota</taxon>
        <taxon>Peronosporomycetes</taxon>
        <taxon>Peronosporales</taxon>
        <taxon>Peronosporaceae</taxon>
        <taxon>Phytophthora</taxon>
    </lineage>
</organism>
<keyword evidence="2" id="KW-0472">Membrane</keyword>
<feature type="region of interest" description="Disordered" evidence="1">
    <location>
        <begin position="745"/>
        <end position="794"/>
    </location>
</feature>
<sequence>MADIVATVSGTTPRAGDVGQREWGDASTHIKTETAPKRPSRLGWRRGETETGDEGDAVSLPPACVVDGDANFMSAGAERCTGLNSDEDPMLQEEAEDEEDWEEDWDIGDLTDEDSDDDADELPESVCLSTARNKKTVAAMRTSGWEYDPAKFGPDPTYADLYSGDYGPSNSVMPVANDPLALLFYFMPPKLWTHIAAESNCYHKQSIPLRSRSIRSQQRRNGGEVEELGEIPRRLSEVSAIMPHEVLRVIALLIARMLVPIRKGIAAHWSTKQVGALPTNRFNLLMKKNRFFHIMGYLHFSNNKSPKASVDRAWKIRPVVDVLQRTFARGYRTPPVISFDEATLPSRSRYNPTRQFNKDKPHKWGTKVFVAACAKTAYCMRIEVYCGAKTHLQTPVPKDNNTGEAAVLRNMNALCPPSPTSPWRLVVTDRFYTSVKLALELLHRHFYITGTIKTDRSGYAKDVVTAKDYKTVNKKKVMVPPQGTIKLAQNKQFPQLTAAMWMDRTPVHLLSSGGSRKTATVMRRVEGVMRPVPAPELVRDYHRWMGGVDIHDQLRMQRYSIQGCYKSRKYYKTLFLGLLDMALVIAFIVFRHHRNVNNQRPAKHFAFFETLMEQLLAIDSPEAYATIEEATCAQERTAASPVRQASVATTPVRRDDGHRLEENPDTVDSDQGLKRRQRSSKVCALYKMQPRKYTKYFCPECSTGNRRTYLCNVVGEGKEKTCYQIWHDDWDSGNTILRHLLQEHKIRNRPPPSRPGKKRRRRAAPSEAEEAMSDAAHSAGNEEESDAVHSAGNE</sequence>